<dbReference type="GO" id="GO:0005737">
    <property type="term" value="C:cytoplasm"/>
    <property type="evidence" value="ECO:0007669"/>
    <property type="project" value="UniProtKB-SubCell"/>
</dbReference>
<comment type="cofactor">
    <cofactor evidence="11">
        <name>NADPH</name>
        <dbReference type="ChEBI" id="CHEBI:57783"/>
    </cofactor>
</comment>
<comment type="function">
    <text evidence="11">Involved in the biosynthesis of isoprenoids. Catalyzes the 1,3-allylic rearrangement of the homoallylic substrate isopentenyl (IPP) to its allylic isomer, dimethylallyl diphosphate (DMAPP).</text>
</comment>
<feature type="binding site" evidence="11">
    <location>
        <begin position="69"/>
        <end position="71"/>
    </location>
    <ligand>
        <name>FMN</name>
        <dbReference type="ChEBI" id="CHEBI:58210"/>
    </ligand>
</feature>
<feature type="binding site" evidence="11">
    <location>
        <begin position="295"/>
        <end position="296"/>
    </location>
    <ligand>
        <name>FMN</name>
        <dbReference type="ChEBI" id="CHEBI:58210"/>
    </ligand>
</feature>
<dbReference type="SMART" id="SM01240">
    <property type="entry name" value="IMPDH"/>
    <property type="match status" value="1"/>
</dbReference>
<comment type="subunit">
    <text evidence="10 11">Homooctamer. Dimer of tetramers.</text>
</comment>
<dbReference type="AlphaFoldDB" id="A0A426TVY3"/>
<dbReference type="InterPro" id="IPR011179">
    <property type="entry name" value="IPdP_isomerase"/>
</dbReference>
<dbReference type="Proteomes" id="UP000280307">
    <property type="component" value="Unassembled WGS sequence"/>
</dbReference>
<reference evidence="13 14" key="1">
    <citation type="submission" date="2018-12" db="EMBL/GenBank/DDBJ databases">
        <title>Genome Sequence of Candidatus Viridilinea halotolerans isolated from saline sulfide-rich spring.</title>
        <authorList>
            <person name="Grouzdev D.S."/>
            <person name="Burganskaya E.I."/>
            <person name="Krutkina M.S."/>
            <person name="Sukhacheva M.V."/>
            <person name="Gorlenko V.M."/>
        </authorList>
    </citation>
    <scope>NUCLEOTIDE SEQUENCE [LARGE SCALE GENOMIC DNA]</scope>
    <source>
        <strain evidence="13">Chok-6</strain>
    </source>
</reference>
<evidence type="ECO:0000256" key="3">
    <source>
        <dbReference type="ARBA" id="ARBA00022630"/>
    </source>
</evidence>
<feature type="domain" description="FMN-dependent dehydrogenase" evidence="12">
    <location>
        <begin position="31"/>
        <end position="101"/>
    </location>
</feature>
<dbReference type="PANTHER" id="PTHR43665">
    <property type="entry name" value="ISOPENTENYL-DIPHOSPHATE DELTA-ISOMERASE"/>
    <property type="match status" value="1"/>
</dbReference>
<dbReference type="Gene3D" id="3.20.20.70">
    <property type="entry name" value="Aldolase class I"/>
    <property type="match status" value="1"/>
</dbReference>
<protein>
    <recommendedName>
        <fullName evidence="11">Isopentenyl-diphosphate delta-isomerase</fullName>
        <shortName evidence="11">IPP isomerase</shortName>
        <ecNumber evidence="11">5.3.3.2</ecNumber>
    </recommendedName>
    <alternativeName>
        <fullName evidence="11">Isopentenyl diphosphate:dimethylallyl diphosphate isomerase</fullName>
    </alternativeName>
    <alternativeName>
        <fullName evidence="11">Isopentenyl pyrophosphate isomerase</fullName>
    </alternativeName>
    <alternativeName>
        <fullName evidence="11">Type 2 isopentenyl diphosphate isomerase</fullName>
        <shortName evidence="11">IDI-2</shortName>
    </alternativeName>
</protein>
<feature type="binding site" evidence="11">
    <location>
        <position position="68"/>
    </location>
    <ligand>
        <name>FMN</name>
        <dbReference type="ChEBI" id="CHEBI:58210"/>
    </ligand>
</feature>
<keyword evidence="4 11" id="KW-0288">FMN</keyword>
<dbReference type="GO" id="GO:0004452">
    <property type="term" value="F:isopentenyl-diphosphate delta-isomerase activity"/>
    <property type="evidence" value="ECO:0007669"/>
    <property type="project" value="UniProtKB-UniRule"/>
</dbReference>
<dbReference type="SUPFAM" id="SSF51395">
    <property type="entry name" value="FMN-linked oxidoreductases"/>
    <property type="match status" value="1"/>
</dbReference>
<organism evidence="13 14">
    <name type="scientific">Candidatus Viridilinea halotolerans</name>
    <dbReference type="NCBI Taxonomy" id="2491704"/>
    <lineage>
        <taxon>Bacteria</taxon>
        <taxon>Bacillati</taxon>
        <taxon>Chloroflexota</taxon>
        <taxon>Chloroflexia</taxon>
        <taxon>Chloroflexales</taxon>
        <taxon>Chloroflexineae</taxon>
        <taxon>Oscillochloridaceae</taxon>
        <taxon>Candidatus Viridilinea</taxon>
    </lineage>
</organism>
<keyword evidence="2 11" id="KW-0963">Cytoplasm</keyword>
<feature type="binding site" evidence="11">
    <location>
        <position position="224"/>
    </location>
    <ligand>
        <name>FMN</name>
        <dbReference type="ChEBI" id="CHEBI:58210"/>
    </ligand>
</feature>
<feature type="binding site" evidence="11">
    <location>
        <begin position="10"/>
        <end position="11"/>
    </location>
    <ligand>
        <name>substrate</name>
    </ligand>
</feature>
<feature type="binding site" evidence="11">
    <location>
        <position position="162"/>
    </location>
    <ligand>
        <name>substrate</name>
    </ligand>
</feature>
<comment type="catalytic activity">
    <reaction evidence="11">
        <text>isopentenyl diphosphate = dimethylallyl diphosphate</text>
        <dbReference type="Rhea" id="RHEA:23284"/>
        <dbReference type="ChEBI" id="CHEBI:57623"/>
        <dbReference type="ChEBI" id="CHEBI:128769"/>
        <dbReference type="EC" id="5.3.3.2"/>
    </reaction>
</comment>
<comment type="caution">
    <text evidence="13">The sequence shown here is derived from an EMBL/GenBank/DDBJ whole genome shotgun (WGS) entry which is preliminary data.</text>
</comment>
<gene>
    <name evidence="11" type="primary">fni</name>
    <name evidence="13" type="ORF">EI684_15185</name>
</gene>
<evidence type="ECO:0000256" key="5">
    <source>
        <dbReference type="ARBA" id="ARBA00022723"/>
    </source>
</evidence>
<comment type="cofactor">
    <cofactor evidence="1 11">
        <name>FMN</name>
        <dbReference type="ChEBI" id="CHEBI:58210"/>
    </cofactor>
</comment>
<evidence type="ECO:0000256" key="9">
    <source>
        <dbReference type="ARBA" id="ARBA00023235"/>
    </source>
</evidence>
<comment type="similarity">
    <text evidence="11">Belongs to the IPP isomerase type 2 family.</text>
</comment>
<evidence type="ECO:0000256" key="4">
    <source>
        <dbReference type="ARBA" id="ARBA00022643"/>
    </source>
</evidence>
<accession>A0A426TVY3</accession>
<dbReference type="PANTHER" id="PTHR43665:SF1">
    <property type="entry name" value="ISOPENTENYL-DIPHOSPHATE DELTA-ISOMERASE"/>
    <property type="match status" value="1"/>
</dbReference>
<dbReference type="Pfam" id="PF01070">
    <property type="entry name" value="FMN_dh"/>
    <property type="match status" value="2"/>
</dbReference>
<feature type="binding site" evidence="11">
    <location>
        <begin position="274"/>
        <end position="276"/>
    </location>
    <ligand>
        <name>FMN</name>
        <dbReference type="ChEBI" id="CHEBI:58210"/>
    </ligand>
</feature>
<dbReference type="InterPro" id="IPR013785">
    <property type="entry name" value="Aldolase_TIM"/>
</dbReference>
<dbReference type="GO" id="GO:0070402">
    <property type="term" value="F:NADPH binding"/>
    <property type="evidence" value="ECO:0007669"/>
    <property type="project" value="UniProtKB-UniRule"/>
</dbReference>
<feature type="binding site" evidence="11">
    <location>
        <position position="163"/>
    </location>
    <ligand>
        <name>Mg(2+)</name>
        <dbReference type="ChEBI" id="CHEBI:18420"/>
    </ligand>
</feature>
<evidence type="ECO:0000256" key="7">
    <source>
        <dbReference type="ARBA" id="ARBA00022857"/>
    </source>
</evidence>
<comment type="caution">
    <text evidence="11">Lacks conserved residue(s) required for the propagation of feature annotation.</text>
</comment>
<dbReference type="EC" id="5.3.3.2" evidence="11"/>
<dbReference type="EMBL" id="RSAS01000611">
    <property type="protein sequence ID" value="RRR69606.1"/>
    <property type="molecule type" value="Genomic_DNA"/>
</dbReference>
<keyword evidence="8 11" id="KW-0414">Isoprene biosynthesis</keyword>
<proteinExistence type="inferred from homology"/>
<sequence length="345" mass="36409">MPESNQTEGRKLDHIRIVLAEDVDAKGVATGFAAYRLPHTSLPELDLAEVHTRTTFLGKSISAPLLISSMTGGAGEAQRINLALAEAAEALGLPMGVGSQRAAVVDGRLAATYQVRRVAPHIPLLANLGAVQLNYSFGVEHCRRAVEMIEADALILHLNPLQEAVQPEGNTNFKGLLRKIEQVCRELEVPVVVKEVGNGISAADAYELYQCGVRIIDVAGAGGTSWSEVERFRQPHAQGRRVAGAFADWGIPTTEAIAQVRAALPYVTLIASGGVRSGVDVAKAIALGADLAGTAKPALFSSIDERGAEAVVEGLTAFISELRVAMFCTGCADLAALRALSLLRC</sequence>
<evidence type="ECO:0000256" key="11">
    <source>
        <dbReference type="HAMAP-Rule" id="MF_00354"/>
    </source>
</evidence>
<dbReference type="GO" id="GO:0008299">
    <property type="term" value="P:isoprenoid biosynthetic process"/>
    <property type="evidence" value="ECO:0007669"/>
    <property type="project" value="UniProtKB-UniRule"/>
</dbReference>
<keyword evidence="5 11" id="KW-0479">Metal-binding</keyword>
<keyword evidence="3 11" id="KW-0285">Flavoprotein</keyword>
<keyword evidence="7 11" id="KW-0521">NADP</keyword>
<evidence type="ECO:0000256" key="2">
    <source>
        <dbReference type="ARBA" id="ARBA00022490"/>
    </source>
</evidence>
<dbReference type="CDD" id="cd02811">
    <property type="entry name" value="IDI-2_FMN"/>
    <property type="match status" value="1"/>
</dbReference>
<evidence type="ECO:0000259" key="12">
    <source>
        <dbReference type="Pfam" id="PF01070"/>
    </source>
</evidence>
<dbReference type="GO" id="GO:0016491">
    <property type="term" value="F:oxidoreductase activity"/>
    <property type="evidence" value="ECO:0007669"/>
    <property type="project" value="InterPro"/>
</dbReference>
<comment type="cofactor">
    <cofactor evidence="11">
        <name>Mg(2+)</name>
        <dbReference type="ChEBI" id="CHEBI:18420"/>
    </cofactor>
</comment>
<dbReference type="GO" id="GO:0010181">
    <property type="term" value="F:FMN binding"/>
    <property type="evidence" value="ECO:0007669"/>
    <property type="project" value="UniProtKB-UniRule"/>
</dbReference>
<dbReference type="NCBIfam" id="TIGR02151">
    <property type="entry name" value="IPP_isom_2"/>
    <property type="match status" value="1"/>
</dbReference>
<evidence type="ECO:0000313" key="13">
    <source>
        <dbReference type="EMBL" id="RRR69606.1"/>
    </source>
</evidence>
<comment type="subcellular location">
    <subcellularLocation>
        <location evidence="11">Cytoplasm</location>
    </subcellularLocation>
</comment>
<dbReference type="GO" id="GO:0000287">
    <property type="term" value="F:magnesium ion binding"/>
    <property type="evidence" value="ECO:0007669"/>
    <property type="project" value="UniProtKB-UniRule"/>
</dbReference>
<dbReference type="PIRSF" id="PIRSF003314">
    <property type="entry name" value="IPP_isomerase"/>
    <property type="match status" value="1"/>
</dbReference>
<feature type="domain" description="FMN-dependent dehydrogenase" evidence="12">
    <location>
        <begin position="178"/>
        <end position="339"/>
    </location>
</feature>
<feature type="binding site" evidence="11">
    <location>
        <position position="99"/>
    </location>
    <ligand>
        <name>FMN</name>
        <dbReference type="ChEBI" id="CHEBI:58210"/>
    </ligand>
</feature>
<feature type="binding site" evidence="11">
    <location>
        <begin position="99"/>
        <end position="101"/>
    </location>
    <ligand>
        <name>substrate</name>
    </ligand>
</feature>
<feature type="binding site" evidence="11">
    <location>
        <position position="194"/>
    </location>
    <ligand>
        <name>FMN</name>
        <dbReference type="ChEBI" id="CHEBI:58210"/>
    </ligand>
</feature>
<evidence type="ECO:0000313" key="14">
    <source>
        <dbReference type="Proteomes" id="UP000280307"/>
    </source>
</evidence>
<evidence type="ECO:0000256" key="1">
    <source>
        <dbReference type="ARBA" id="ARBA00001917"/>
    </source>
</evidence>
<feature type="binding site" evidence="11">
    <location>
        <position position="127"/>
    </location>
    <ligand>
        <name>FMN</name>
        <dbReference type="ChEBI" id="CHEBI:58210"/>
    </ligand>
</feature>
<keyword evidence="9 11" id="KW-0413">Isomerase</keyword>
<name>A0A426TVY3_9CHLR</name>
<keyword evidence="6 11" id="KW-0460">Magnesium</keyword>
<evidence type="ECO:0000256" key="6">
    <source>
        <dbReference type="ARBA" id="ARBA00022842"/>
    </source>
</evidence>
<evidence type="ECO:0000256" key="8">
    <source>
        <dbReference type="ARBA" id="ARBA00023229"/>
    </source>
</evidence>
<dbReference type="InterPro" id="IPR000262">
    <property type="entry name" value="FMN-dep_DH"/>
</dbReference>
<evidence type="ECO:0000256" key="10">
    <source>
        <dbReference type="ARBA" id="ARBA00025810"/>
    </source>
</evidence>
<dbReference type="HAMAP" id="MF_00354">
    <property type="entry name" value="Idi_2"/>
    <property type="match status" value="1"/>
</dbReference>